<dbReference type="InterPro" id="IPR029218">
    <property type="entry name" value="PBP-Tp47_dom_C"/>
</dbReference>
<dbReference type="InterPro" id="IPR038698">
    <property type="entry name" value="PBP_Tp47_domC_sf"/>
</dbReference>
<name>A0ABV1BCM6_9FIRM</name>
<dbReference type="Gene3D" id="2.60.40.1080">
    <property type="match status" value="5"/>
</dbReference>
<dbReference type="InterPro" id="IPR008964">
    <property type="entry name" value="Invasin/intimin_cell_adhesion"/>
</dbReference>
<gene>
    <name evidence="5" type="ORF">WMO28_03415</name>
</gene>
<keyword evidence="1" id="KW-0175">Coiled coil</keyword>
<dbReference type="Proteomes" id="UP001473063">
    <property type="component" value="Unassembled WGS sequence"/>
</dbReference>
<dbReference type="InterPro" id="IPR003343">
    <property type="entry name" value="Big_2"/>
</dbReference>
<dbReference type="RefSeq" id="WP_349056061.1">
    <property type="nucleotide sequence ID" value="NZ_JBBMEJ010000002.1"/>
</dbReference>
<sequence>MHKWNLLKKTVPCILSLAVAATTFPTAVMASEFDAAVVSEADEQTGASEEFGAEEVVEDTTDVTEAASDAEENAAEDIQQDETADELAVEENTTEAESFSESAEDFDAGDEIAVFSDSDQLTGEYQYVYAGLTWAQYWAAEGVYAAGDTSSNDVKDSHNELDKGAFDTVTRATTNHGLHRGSFQTETTIVAEDGSRYPIAAWTDQTHIKLTNGDVVGFSRGTITKTDGTTVDMEYYEVYGLKYVPVAVKTEDYAAFCQQYNVVTNDGVLEGGYGEVQLKSYQETANVTASTNGLKYAVKNGDGFTFEARKTGTDSGIKDQILKTAENVTPTVKEASGSYGEFLRVDINGDGYGDLGANMQAVRWDYCGDDATGTNVLRSFGTKFAADNWMHKSMGIQLGLTDSIRCQLPEGTDGTGYWRLTVYALGYADYSFVVQATEANIVKPAEEPADTTVLTKEVEAAKALVKDDYTKASWDAMQMELQEAEELLARTDAKQAEVDEALEHLQSAEKDLVKVTVSLDKTTASVYTGKTVALKTTANDKDTAVTFVSDNTSVATVSSTGVVTGVKAGTATITASCGNAKATCTVTVKNGTVKLDKTAASVYVGKTVTVKATATPSATVKYTSSNTAVATVSSTGVVKGIKAGTATITATAGSAKATCTVTVKNGTVKLNRTTATVYTGKTVTVKATTTPAATVKYTSSNPKIATVSSTGVVKGVKAGTVTITATAGNVKATCKVTVKTSTIKFAKASATIYKGKTVTVKATATPSATVKYTSSNPKVATVNSSTGVVKGVKAGTVTITATAGNLKTTCKVTVKNPTFSLVKYSATIKAGKTTTISSKAAPANKVTYVSSNKKIATVTSKGVVKGIKKGKATITVKCNGITKKFTVTVK</sequence>
<feature type="signal peptide" evidence="3">
    <location>
        <begin position="1"/>
        <end position="30"/>
    </location>
</feature>
<dbReference type="Gene3D" id="1.20.1270.70">
    <property type="entry name" value="Designed single chain three-helix bundle"/>
    <property type="match status" value="1"/>
</dbReference>
<feature type="domain" description="BIG2" evidence="4">
    <location>
        <begin position="589"/>
        <end position="660"/>
    </location>
</feature>
<dbReference type="Pfam" id="PF14888">
    <property type="entry name" value="PBP-Tp47_c"/>
    <property type="match status" value="1"/>
</dbReference>
<feature type="compositionally biased region" description="Acidic residues" evidence="2">
    <location>
        <begin position="68"/>
        <end position="94"/>
    </location>
</feature>
<accession>A0ABV1BCM6</accession>
<evidence type="ECO:0000256" key="1">
    <source>
        <dbReference type="SAM" id="Coils"/>
    </source>
</evidence>
<dbReference type="SUPFAM" id="SSF49373">
    <property type="entry name" value="Invasin/intimin cell-adhesion fragments"/>
    <property type="match status" value="5"/>
</dbReference>
<feature type="chain" id="PRO_5046670946" evidence="3">
    <location>
        <begin position="31"/>
        <end position="890"/>
    </location>
</feature>
<dbReference type="SMART" id="SM00635">
    <property type="entry name" value="BID_2"/>
    <property type="match status" value="5"/>
</dbReference>
<evidence type="ECO:0000313" key="5">
    <source>
        <dbReference type="EMBL" id="MEQ2370001.1"/>
    </source>
</evidence>
<dbReference type="InterPro" id="IPR029221">
    <property type="entry name" value="PBP-Tp47_A"/>
</dbReference>
<feature type="domain" description="BIG2" evidence="4">
    <location>
        <begin position="664"/>
        <end position="737"/>
    </location>
</feature>
<feature type="coiled-coil region" evidence="1">
    <location>
        <begin position="474"/>
        <end position="511"/>
    </location>
</feature>
<feature type="region of interest" description="Disordered" evidence="2">
    <location>
        <begin position="68"/>
        <end position="103"/>
    </location>
</feature>
<comment type="caution">
    <text evidence="5">The sequence shown here is derived from an EMBL/GenBank/DDBJ whole genome shotgun (WGS) entry which is preliminary data.</text>
</comment>
<dbReference type="Pfam" id="PF02368">
    <property type="entry name" value="Big_2"/>
    <property type="match status" value="5"/>
</dbReference>
<dbReference type="SUPFAM" id="SSF82220">
    <property type="entry name" value="Tp47 lipoprotein, N-terminal domain"/>
    <property type="match status" value="1"/>
</dbReference>
<evidence type="ECO:0000313" key="6">
    <source>
        <dbReference type="Proteomes" id="UP001473063"/>
    </source>
</evidence>
<keyword evidence="6" id="KW-1185">Reference proteome</keyword>
<feature type="domain" description="BIG2" evidence="4">
    <location>
        <begin position="513"/>
        <end position="587"/>
    </location>
</feature>
<evidence type="ECO:0000259" key="4">
    <source>
        <dbReference type="SMART" id="SM00635"/>
    </source>
</evidence>
<evidence type="ECO:0000256" key="3">
    <source>
        <dbReference type="SAM" id="SignalP"/>
    </source>
</evidence>
<feature type="domain" description="BIG2" evidence="4">
    <location>
        <begin position="815"/>
        <end position="888"/>
    </location>
</feature>
<feature type="domain" description="BIG2" evidence="4">
    <location>
        <begin position="739"/>
        <end position="813"/>
    </location>
</feature>
<organism evidence="5 6">
    <name type="scientific">Blautia aquisgranensis</name>
    <dbReference type="NCBI Taxonomy" id="3133153"/>
    <lineage>
        <taxon>Bacteria</taxon>
        <taxon>Bacillati</taxon>
        <taxon>Bacillota</taxon>
        <taxon>Clostridia</taxon>
        <taxon>Lachnospirales</taxon>
        <taxon>Lachnospiraceae</taxon>
        <taxon>Blautia</taxon>
    </lineage>
</organism>
<dbReference type="SUPFAM" id="SSF81986">
    <property type="entry name" value="Tp47 lipoprotein, middle and C-terminal domains"/>
    <property type="match status" value="1"/>
</dbReference>
<dbReference type="Pfam" id="PF14889">
    <property type="entry name" value="PBP-Tp47_a"/>
    <property type="match status" value="1"/>
</dbReference>
<dbReference type="InterPro" id="IPR038031">
    <property type="entry name" value="Tp47_mid_C_dom"/>
</dbReference>
<dbReference type="Gene3D" id="2.60.40.1300">
    <property type="entry name" value="Penicillin-binding protein Tp47, domain C"/>
    <property type="match status" value="1"/>
</dbReference>
<keyword evidence="3" id="KW-0732">Signal</keyword>
<evidence type="ECO:0000256" key="2">
    <source>
        <dbReference type="SAM" id="MobiDB-lite"/>
    </source>
</evidence>
<dbReference type="EMBL" id="JBBMEJ010000002">
    <property type="protein sequence ID" value="MEQ2370001.1"/>
    <property type="molecule type" value="Genomic_DNA"/>
</dbReference>
<protein>
    <submittedName>
        <fullName evidence="5">Penicillin-binding Tp47 domain C-containing protein</fullName>
    </submittedName>
</protein>
<dbReference type="InterPro" id="IPR036154">
    <property type="entry name" value="Tp47_N_sf"/>
</dbReference>
<proteinExistence type="predicted"/>
<reference evidence="5 6" key="1">
    <citation type="submission" date="2024-03" db="EMBL/GenBank/DDBJ databases">
        <title>Human intestinal bacterial collection.</title>
        <authorList>
            <person name="Pauvert C."/>
            <person name="Hitch T.C.A."/>
            <person name="Clavel T."/>
        </authorList>
    </citation>
    <scope>NUCLEOTIDE SEQUENCE [LARGE SCALE GENOMIC DNA]</scope>
    <source>
        <strain evidence="5 6">CLA-JM-H16</strain>
    </source>
</reference>